<dbReference type="EMBL" id="DAAPRM010000016">
    <property type="protein sequence ID" value="HAD7391168.1"/>
    <property type="molecule type" value="Genomic_DNA"/>
</dbReference>
<gene>
    <name evidence="1" type="ORF">G1Y47_15880</name>
</gene>
<evidence type="ECO:0000313" key="1">
    <source>
        <dbReference type="EMBL" id="HAD7391168.1"/>
    </source>
</evidence>
<protein>
    <submittedName>
        <fullName evidence="1">Cytoplasmic protein</fullName>
    </submittedName>
</protein>
<name>A0A719WQP3_SALTI</name>
<reference evidence="1" key="2">
    <citation type="submission" date="2019-01" db="EMBL/GenBank/DDBJ databases">
        <authorList>
            <consortium name="NCBI Pathogen Detection Project"/>
        </authorList>
    </citation>
    <scope>NUCLEOTIDE SEQUENCE</scope>
    <source>
        <strain evidence="1">404ty</strain>
    </source>
</reference>
<sequence length="26" mass="3168">MIHLQYVLRFGRYELMNEPQFLAVQA</sequence>
<comment type="caution">
    <text evidence="1">The sequence shown here is derived from an EMBL/GenBank/DDBJ whole genome shotgun (WGS) entry which is preliminary data.</text>
</comment>
<feature type="non-terminal residue" evidence="1">
    <location>
        <position position="26"/>
    </location>
</feature>
<proteinExistence type="predicted"/>
<dbReference type="AlphaFoldDB" id="A0A719WQP3"/>
<organism evidence="1">
    <name type="scientific">Salmonella enterica subsp. enterica serovar Typhi str. 404ty</name>
    <dbReference type="NCBI Taxonomy" id="497977"/>
    <lineage>
        <taxon>Bacteria</taxon>
        <taxon>Pseudomonadati</taxon>
        <taxon>Pseudomonadota</taxon>
        <taxon>Gammaproteobacteria</taxon>
        <taxon>Enterobacterales</taxon>
        <taxon>Enterobacteriaceae</taxon>
        <taxon>Salmonella</taxon>
    </lineage>
</organism>
<accession>A0A719WQP3</accession>
<reference evidence="1" key="1">
    <citation type="journal article" date="2018" name="Genome Biol.">
        <title>SKESA: strategic k-mer extension for scrupulous assemblies.</title>
        <authorList>
            <person name="Souvorov A."/>
            <person name="Agarwala R."/>
            <person name="Lipman D.J."/>
        </authorList>
    </citation>
    <scope>NUCLEOTIDE SEQUENCE</scope>
    <source>
        <strain evidence="1">404ty</strain>
    </source>
</reference>